<gene>
    <name evidence="2" type="ORF">UR67_C0001G0214</name>
</gene>
<keyword evidence="1" id="KW-0472">Membrane</keyword>
<evidence type="ECO:0000256" key="1">
    <source>
        <dbReference type="SAM" id="Phobius"/>
    </source>
</evidence>
<keyword evidence="1" id="KW-1133">Transmembrane helix</keyword>
<evidence type="ECO:0000313" key="2">
    <source>
        <dbReference type="EMBL" id="KKP70305.1"/>
    </source>
</evidence>
<proteinExistence type="predicted"/>
<feature type="transmembrane region" description="Helical" evidence="1">
    <location>
        <begin position="21"/>
        <end position="45"/>
    </location>
</feature>
<protein>
    <recommendedName>
        <fullName evidence="4">Stage II sporulation protein M</fullName>
    </recommendedName>
</protein>
<reference evidence="2 3" key="1">
    <citation type="journal article" date="2015" name="Nature">
        <title>rRNA introns, odd ribosomes, and small enigmatic genomes across a large radiation of phyla.</title>
        <authorList>
            <person name="Brown C.T."/>
            <person name="Hug L.A."/>
            <person name="Thomas B.C."/>
            <person name="Sharon I."/>
            <person name="Castelle C.J."/>
            <person name="Singh A."/>
            <person name="Wilkins M.J."/>
            <person name="Williams K.H."/>
            <person name="Banfield J.F."/>
        </authorList>
    </citation>
    <scope>NUCLEOTIDE SEQUENCE [LARGE SCALE GENOMIC DNA]</scope>
</reference>
<dbReference type="PANTHER" id="PTHR35337">
    <property type="entry name" value="SLR1478 PROTEIN"/>
    <property type="match status" value="1"/>
</dbReference>
<dbReference type="InterPro" id="IPR002798">
    <property type="entry name" value="SpoIIM-like"/>
</dbReference>
<dbReference type="Proteomes" id="UP000034581">
    <property type="component" value="Unassembled WGS sequence"/>
</dbReference>
<keyword evidence="1" id="KW-0812">Transmembrane</keyword>
<feature type="transmembrane region" description="Helical" evidence="1">
    <location>
        <begin position="132"/>
        <end position="151"/>
    </location>
</feature>
<name>A0A0G0E4N6_UNCC3</name>
<dbReference type="PANTHER" id="PTHR35337:SF1">
    <property type="entry name" value="SLR1478 PROTEIN"/>
    <property type="match status" value="1"/>
</dbReference>
<dbReference type="AlphaFoldDB" id="A0A0G0E4N6"/>
<dbReference type="STRING" id="1618350.UR67_C0001G0214"/>
<dbReference type="Pfam" id="PF01944">
    <property type="entry name" value="SpoIIM"/>
    <property type="match status" value="1"/>
</dbReference>
<dbReference type="EMBL" id="LBQB01000001">
    <property type="protein sequence ID" value="KKP70305.1"/>
    <property type="molecule type" value="Genomic_DNA"/>
</dbReference>
<evidence type="ECO:0008006" key="4">
    <source>
        <dbReference type="Google" id="ProtNLM"/>
    </source>
</evidence>
<evidence type="ECO:0000313" key="3">
    <source>
        <dbReference type="Proteomes" id="UP000034581"/>
    </source>
</evidence>
<feature type="transmembrane region" description="Helical" evidence="1">
    <location>
        <begin position="78"/>
        <end position="99"/>
    </location>
</feature>
<organism evidence="2 3">
    <name type="scientific">candidate division CPR3 bacterium GW2011_GWF2_35_18</name>
    <dbReference type="NCBI Taxonomy" id="1618350"/>
    <lineage>
        <taxon>Bacteria</taxon>
        <taxon>Bacteria division CPR3</taxon>
    </lineage>
</organism>
<comment type="caution">
    <text evidence="2">The sequence shown here is derived from an EMBL/GenBank/DDBJ whole genome shotgun (WGS) entry which is preliminary data.</text>
</comment>
<accession>A0A0G0E4N6</accession>
<feature type="transmembrane region" description="Helical" evidence="1">
    <location>
        <begin position="106"/>
        <end position="126"/>
    </location>
</feature>
<sequence length="198" mass="22072">MIEKIKLYLKNNKKWLLISSSVFGIGFLLGFVIVLIFPQILTIIIKFFQQVLSKEIESLASQNDIQSVYLIFTRNFKAALVFSFGGIFFGFLTLTGLFFNGFILGVVVGGVILSGQFLVVMATVLPHGIVEIPAIILSGAWGFRLGLDWILDSSKGKRGLVFWSNFKNLLKFVPIMFLLLFIAACIEVFVSGKLAMLF</sequence>
<feature type="transmembrane region" description="Helical" evidence="1">
    <location>
        <begin position="172"/>
        <end position="192"/>
    </location>
</feature>